<reference evidence="2 3" key="1">
    <citation type="submission" date="2016-11" db="EMBL/GenBank/DDBJ databases">
        <authorList>
            <person name="Varghese N."/>
            <person name="Submissions S."/>
        </authorList>
    </citation>
    <scope>NUCLEOTIDE SEQUENCE [LARGE SCALE GENOMIC DNA]</scope>
    <source>
        <strain evidence="2 3">DSM 28249</strain>
    </source>
</reference>
<accession>A0A1M7CLL7</accession>
<proteinExistence type="predicted"/>
<dbReference type="RefSeq" id="WP_149778568.1">
    <property type="nucleotide sequence ID" value="NZ_FRCB01000002.1"/>
</dbReference>
<keyword evidence="3" id="KW-1185">Reference proteome</keyword>
<evidence type="ECO:0000313" key="3">
    <source>
        <dbReference type="Proteomes" id="UP000322545"/>
    </source>
</evidence>
<name>A0A1M7CLL7_9RHOB</name>
<gene>
    <name evidence="2" type="ORF">SAMN05443432_102206</name>
</gene>
<dbReference type="EMBL" id="FRCB01000002">
    <property type="protein sequence ID" value="SHL68062.1"/>
    <property type="molecule type" value="Genomic_DNA"/>
</dbReference>
<dbReference type="AlphaFoldDB" id="A0A1M7CLL7"/>
<dbReference type="Proteomes" id="UP000322545">
    <property type="component" value="Unassembled WGS sequence"/>
</dbReference>
<sequence length="92" mass="10332">MKRDPMDHKGLIREAYHIDGIGPPECRSIFLDWALSLPHDTDQAQAIGAMLERYGQDAPEHPMTRVLQDGLASAGPARRRGGWRARDRDPKS</sequence>
<evidence type="ECO:0000256" key="1">
    <source>
        <dbReference type="SAM" id="MobiDB-lite"/>
    </source>
</evidence>
<feature type="region of interest" description="Disordered" evidence="1">
    <location>
        <begin position="55"/>
        <end position="92"/>
    </location>
</feature>
<evidence type="ECO:0000313" key="2">
    <source>
        <dbReference type="EMBL" id="SHL68062.1"/>
    </source>
</evidence>
<protein>
    <submittedName>
        <fullName evidence="2">Uncharacterized protein</fullName>
    </submittedName>
</protein>
<organism evidence="2 3">
    <name type="scientific">Roseovarius litoreus</name>
    <dbReference type="NCBI Taxonomy" id="1155722"/>
    <lineage>
        <taxon>Bacteria</taxon>
        <taxon>Pseudomonadati</taxon>
        <taxon>Pseudomonadota</taxon>
        <taxon>Alphaproteobacteria</taxon>
        <taxon>Rhodobacterales</taxon>
        <taxon>Roseobacteraceae</taxon>
        <taxon>Roseovarius</taxon>
    </lineage>
</organism>